<feature type="transmembrane region" description="Helical" evidence="1">
    <location>
        <begin position="308"/>
        <end position="327"/>
    </location>
</feature>
<feature type="transmembrane region" description="Helical" evidence="1">
    <location>
        <begin position="436"/>
        <end position="455"/>
    </location>
</feature>
<protein>
    <submittedName>
        <fullName evidence="2">Uncharacterized protein</fullName>
    </submittedName>
</protein>
<proteinExistence type="predicted"/>
<gene>
    <name evidence="2" type="ORF">A3B50_01570</name>
</gene>
<feature type="transmembrane region" description="Helical" evidence="1">
    <location>
        <begin position="339"/>
        <end position="362"/>
    </location>
</feature>
<sequence>MEKTEENDDSRIQLSKYTIALLENLKLIKSKPQPDETSRITVSQTASFFALAYEKIRNAVEYRESHLIRKSAIDRMIRRRLALNPEAKGEAENLIRELLWARYFSNESLGIEDVSNVQNIIDKYLFVKKTISASYSEFVFDLMVCEIEEVLSPAEAKRNSLFTFFLYQVLKNKVKMDPLTEEQKNIAFYVALEKTYSKSDTAYLRFHLFALSHKPFSQMAKHELSEITSELPVLFDQIDKTMKTPSPRSLNRFIKNQSPPFLILFEIMKRHSPDRARKTLEYKKPLWQEVWTVCKEKYSQTQGKLTSLAIRAIIYIFVTKMIFALILEYPVSLYIYNEVNYTSLAINSLFPPFLMFLIIALTRLPNEQNTKRINERLIDIVDADKSFETSISFVVRKVQTKRPVLVFFFTIFYLFTFFATFNLLHLTLNVLRFNMISQIVFVFFVSLVAFFSYRISQIAKEYKLREKESFFQPFADFFFLPFLSVGKFFSTNLARLNFFGVLFDFFIEAPFKIIVEVIEEWVNFARSKREEIA</sequence>
<name>A0A1F7J5Q9_9BACT</name>
<dbReference type="AlphaFoldDB" id="A0A1F7J5Q9"/>
<evidence type="ECO:0000313" key="3">
    <source>
        <dbReference type="Proteomes" id="UP000178558"/>
    </source>
</evidence>
<reference evidence="2 3" key="1">
    <citation type="journal article" date="2016" name="Nat. Commun.">
        <title>Thousands of microbial genomes shed light on interconnected biogeochemical processes in an aquifer system.</title>
        <authorList>
            <person name="Anantharaman K."/>
            <person name="Brown C.T."/>
            <person name="Hug L.A."/>
            <person name="Sharon I."/>
            <person name="Castelle C.J."/>
            <person name="Probst A.J."/>
            <person name="Thomas B.C."/>
            <person name="Singh A."/>
            <person name="Wilkins M.J."/>
            <person name="Karaoz U."/>
            <person name="Brodie E.L."/>
            <person name="Williams K.H."/>
            <person name="Hubbard S.S."/>
            <person name="Banfield J.F."/>
        </authorList>
    </citation>
    <scope>NUCLEOTIDE SEQUENCE [LARGE SCALE GENOMIC DNA]</scope>
</reference>
<keyword evidence="1" id="KW-0472">Membrane</keyword>
<dbReference type="EMBL" id="MGAQ01000010">
    <property type="protein sequence ID" value="OGK50944.1"/>
    <property type="molecule type" value="Genomic_DNA"/>
</dbReference>
<keyword evidence="1" id="KW-0812">Transmembrane</keyword>
<accession>A0A1F7J5Q9</accession>
<feature type="transmembrane region" description="Helical" evidence="1">
    <location>
        <begin position="404"/>
        <end position="424"/>
    </location>
</feature>
<evidence type="ECO:0000256" key="1">
    <source>
        <dbReference type="SAM" id="Phobius"/>
    </source>
</evidence>
<keyword evidence="1" id="KW-1133">Transmembrane helix</keyword>
<evidence type="ECO:0000313" key="2">
    <source>
        <dbReference type="EMBL" id="OGK50944.1"/>
    </source>
</evidence>
<organism evidence="2 3">
    <name type="scientific">Candidatus Roizmanbacteria bacterium RIFCSPLOWO2_01_FULL_40_42</name>
    <dbReference type="NCBI Taxonomy" id="1802066"/>
    <lineage>
        <taxon>Bacteria</taxon>
        <taxon>Candidatus Roizmaniibacteriota</taxon>
    </lineage>
</organism>
<comment type="caution">
    <text evidence="2">The sequence shown here is derived from an EMBL/GenBank/DDBJ whole genome shotgun (WGS) entry which is preliminary data.</text>
</comment>
<dbReference type="Proteomes" id="UP000178558">
    <property type="component" value="Unassembled WGS sequence"/>
</dbReference>